<comment type="caution">
    <text evidence="2">The sequence shown here is derived from an EMBL/GenBank/DDBJ whole genome shotgun (WGS) entry which is preliminary data.</text>
</comment>
<feature type="domain" description="GIY-YIG" evidence="1">
    <location>
        <begin position="20"/>
        <end position="97"/>
    </location>
</feature>
<dbReference type="InterPro" id="IPR000305">
    <property type="entry name" value="GIY-YIG_endonuc"/>
</dbReference>
<accession>A0A4R0GGW7</accession>
<keyword evidence="3" id="KW-1185">Reference proteome</keyword>
<evidence type="ECO:0000313" key="3">
    <source>
        <dbReference type="Proteomes" id="UP000291793"/>
    </source>
</evidence>
<dbReference type="SUPFAM" id="SSF82771">
    <property type="entry name" value="GIY-YIG endonuclease"/>
    <property type="match status" value="1"/>
</dbReference>
<protein>
    <submittedName>
        <fullName evidence="2">GIY-YIG nuclease family protein</fullName>
    </submittedName>
</protein>
<dbReference type="RefSeq" id="WP_131413706.1">
    <property type="nucleotide sequence ID" value="NZ_SJOP01000037.1"/>
</dbReference>
<dbReference type="Proteomes" id="UP000291793">
    <property type="component" value="Unassembled WGS sequence"/>
</dbReference>
<name>A0A4R0GGW7_9ENTR</name>
<organism evidence="2 3">
    <name type="scientific">Kosakonia quasisacchari</name>
    <dbReference type="NCBI Taxonomy" id="2529380"/>
    <lineage>
        <taxon>Bacteria</taxon>
        <taxon>Pseudomonadati</taxon>
        <taxon>Pseudomonadota</taxon>
        <taxon>Gammaproteobacteria</taxon>
        <taxon>Enterobacterales</taxon>
        <taxon>Enterobacteriaceae</taxon>
        <taxon>Kosakonia</taxon>
    </lineage>
</organism>
<dbReference type="EMBL" id="SJOP01000037">
    <property type="protein sequence ID" value="TCB96654.1"/>
    <property type="molecule type" value="Genomic_DNA"/>
</dbReference>
<evidence type="ECO:0000313" key="2">
    <source>
        <dbReference type="EMBL" id="TCB96654.1"/>
    </source>
</evidence>
<dbReference type="AlphaFoldDB" id="A0A4R0GGW7"/>
<dbReference type="InterPro" id="IPR035901">
    <property type="entry name" value="GIY-YIG_endonuc_sf"/>
</dbReference>
<gene>
    <name evidence="2" type="ORF">E0L21_23810</name>
</gene>
<proteinExistence type="predicted"/>
<reference evidence="2 3" key="1">
    <citation type="submission" date="2019-02" db="EMBL/GenBank/DDBJ databases">
        <title>The draft genome of Kosakonia quasisacchari strain WCHKQ120001.</title>
        <authorList>
            <person name="Wang C."/>
            <person name="Feng Y."/>
            <person name="Zong Z."/>
        </authorList>
    </citation>
    <scope>NUCLEOTIDE SEQUENCE [LARGE SCALE GENOMIC DNA]</scope>
    <source>
        <strain evidence="2 3">WCHKQ120001</strain>
    </source>
</reference>
<dbReference type="PROSITE" id="PS50164">
    <property type="entry name" value="GIY_YIG"/>
    <property type="match status" value="1"/>
</dbReference>
<evidence type="ECO:0000259" key="1">
    <source>
        <dbReference type="PROSITE" id="PS50164"/>
    </source>
</evidence>
<dbReference type="OrthoDB" id="6620331at2"/>
<sequence>MGFKMEWRYLGSISDARKSGCSGVYLIVHQGLYNRVVYVGVSCNVGRRINEHFEGYLRGNRTIYNAGHNDDVYLFMSTYKIHNHIKYYKSLAKDYKIWASTTLHFDIPKNILAKKQDFDAAWESIALEKYIPQLRVWALPMANYCYSNATRIESVIQTKLIKSFDLRGFFNVKSLSILGKIEHPYLEKIRDFIIDSPDVDSASRLIFSNLYTKETDSNFSKEFFSQFESEISQRIKKTQKKRDIWEYKISLYKNHGKPWTLKEMEKLRVMLVDFEMSPTEISDYLGREPRSISKKIIENDKITNNKWRESVGWL</sequence>